<gene>
    <name evidence="3" type="ORF">Ga0080574_TMP2573</name>
</gene>
<dbReference type="InterPro" id="IPR036005">
    <property type="entry name" value="Creatinase/aminopeptidase-like"/>
</dbReference>
<dbReference type="CDD" id="cd01066">
    <property type="entry name" value="APP_MetAP"/>
    <property type="match status" value="1"/>
</dbReference>
<evidence type="ECO:0000259" key="2">
    <source>
        <dbReference type="Pfam" id="PF01321"/>
    </source>
</evidence>
<proteinExistence type="predicted"/>
<keyword evidence="3" id="KW-0378">Hydrolase</keyword>
<evidence type="ECO:0000313" key="4">
    <source>
        <dbReference type="Proteomes" id="UP000187059"/>
    </source>
</evidence>
<dbReference type="EC" id="3.4.13.9" evidence="3"/>
<keyword evidence="3" id="KW-0224">Dipeptidase</keyword>
<dbReference type="PANTHER" id="PTHR46112">
    <property type="entry name" value="AMINOPEPTIDASE"/>
    <property type="match status" value="1"/>
</dbReference>
<dbReference type="EMBL" id="CP015093">
    <property type="protein sequence ID" value="APZ52907.1"/>
    <property type="molecule type" value="Genomic_DNA"/>
</dbReference>
<dbReference type="SUPFAM" id="SSF53092">
    <property type="entry name" value="Creatinase/prolidase N-terminal domain"/>
    <property type="match status" value="1"/>
</dbReference>
<dbReference type="InterPro" id="IPR029149">
    <property type="entry name" value="Creatin/AminoP/Spt16_N"/>
</dbReference>
<dbReference type="Pfam" id="PF01321">
    <property type="entry name" value="Creatinase_N"/>
    <property type="match status" value="1"/>
</dbReference>
<name>A0A1P8UU29_9RHOB</name>
<evidence type="ECO:0000259" key="1">
    <source>
        <dbReference type="Pfam" id="PF00557"/>
    </source>
</evidence>
<feature type="domain" description="Creatinase N-terminal" evidence="2">
    <location>
        <begin position="11"/>
        <end position="152"/>
    </location>
</feature>
<evidence type="ECO:0000313" key="3">
    <source>
        <dbReference type="EMBL" id="APZ52907.1"/>
    </source>
</evidence>
<dbReference type="PANTHER" id="PTHR46112:SF2">
    <property type="entry name" value="XAA-PRO AMINOPEPTIDASE P-RELATED"/>
    <property type="match status" value="1"/>
</dbReference>
<reference evidence="3 4" key="1">
    <citation type="submission" date="2016-04" db="EMBL/GenBank/DDBJ databases">
        <title>Deep-sea bacteria in the southern Pacific.</title>
        <authorList>
            <person name="Tang K."/>
        </authorList>
    </citation>
    <scope>NUCLEOTIDE SEQUENCE [LARGE SCALE GENOMIC DNA]</scope>
    <source>
        <strain evidence="3 4">JLT2014</strain>
    </source>
</reference>
<dbReference type="RefSeq" id="WP_076699788.1">
    <property type="nucleotide sequence ID" value="NZ_CP015093.1"/>
</dbReference>
<accession>A0A1P8UU29</accession>
<dbReference type="Proteomes" id="UP000187059">
    <property type="component" value="Chromosome"/>
</dbReference>
<dbReference type="STRING" id="1250539.Ga0080574_TMP2573"/>
<dbReference type="Pfam" id="PF00557">
    <property type="entry name" value="Peptidase_M24"/>
    <property type="match status" value="1"/>
</dbReference>
<keyword evidence="3" id="KW-0645">Protease</keyword>
<dbReference type="InterPro" id="IPR050659">
    <property type="entry name" value="Peptidase_M24B"/>
</dbReference>
<dbReference type="InterPro" id="IPR000994">
    <property type="entry name" value="Pept_M24"/>
</dbReference>
<protein>
    <submittedName>
        <fullName evidence="3">Xaa-Pro dipeptidase</fullName>
        <ecNumber evidence="3">3.4.13.9</ecNumber>
    </submittedName>
</protein>
<organism evidence="3 4">
    <name type="scientific">Salipiger abyssi</name>
    <dbReference type="NCBI Taxonomy" id="1250539"/>
    <lineage>
        <taxon>Bacteria</taxon>
        <taxon>Pseudomonadati</taxon>
        <taxon>Pseudomonadota</taxon>
        <taxon>Alphaproteobacteria</taxon>
        <taxon>Rhodobacterales</taxon>
        <taxon>Roseobacteraceae</taxon>
        <taxon>Salipiger</taxon>
    </lineage>
</organism>
<dbReference type="InterPro" id="IPR000587">
    <property type="entry name" value="Creatinase_N"/>
</dbReference>
<dbReference type="GO" id="GO:0102009">
    <property type="term" value="F:proline dipeptidase activity"/>
    <property type="evidence" value="ECO:0007669"/>
    <property type="project" value="UniProtKB-EC"/>
</dbReference>
<dbReference type="Gene3D" id="3.40.350.10">
    <property type="entry name" value="Creatinase/prolidase N-terminal domain"/>
    <property type="match status" value="1"/>
</dbReference>
<keyword evidence="4" id="KW-1185">Reference proteome</keyword>
<feature type="domain" description="Peptidase M24" evidence="1">
    <location>
        <begin position="161"/>
        <end position="381"/>
    </location>
</feature>
<dbReference type="KEGG" id="paby:Ga0080574_TMP2573"/>
<dbReference type="AlphaFoldDB" id="A0A1P8UU29"/>
<dbReference type="OrthoDB" id="9806388at2"/>
<dbReference type="SUPFAM" id="SSF55920">
    <property type="entry name" value="Creatinase/aminopeptidase"/>
    <property type="match status" value="1"/>
</dbReference>
<sequence length="397" mass="43029">MSLDTTSPRPRIARLKAAMAEKGIDALVSFKPEHTFYMSGFNPVLYSHPVVMILPAEGEPTLLVHALRDAHGRDEGFVEDTRAYGVWSTTKTMGPTWPEALQAILTEKGLGAATIGMEADSTPMARWTQVQALVPDAKFADSSKLIDRCRLIKDADEIEMARVAAGLADLGMDAAIAALAAGGTEREAHTASLIAMNEHWTHALPDTIEVADFGGLEGGMVNGLATWVLSGDRMFRNCDNSIARKPEQGETCAIFIWAVANGIHAENERTVAFGAVPDKRRRALETILKIREEITPVMKPGTPLAELYHITKRGLTEAGYEANIPGRIGHTIGIGAHEHFSLDGKTDVILEPGMLFTLEPNLRVPDQGVATQISDTILITEDGHDFLTKSRGGYIEV</sequence>
<dbReference type="Gene3D" id="3.90.230.10">
    <property type="entry name" value="Creatinase/methionine aminopeptidase superfamily"/>
    <property type="match status" value="1"/>
</dbReference>